<evidence type="ECO:0000259" key="4">
    <source>
        <dbReference type="Pfam" id="PF01551"/>
    </source>
</evidence>
<dbReference type="Gene3D" id="6.10.250.3150">
    <property type="match status" value="1"/>
</dbReference>
<keyword evidence="7" id="KW-1185">Reference proteome</keyword>
<dbReference type="SUPFAM" id="SSF51261">
    <property type="entry name" value="Duplicated hybrid motif"/>
    <property type="match status" value="1"/>
</dbReference>
<dbReference type="InterPro" id="IPR050570">
    <property type="entry name" value="Cell_wall_metabolism_enzyme"/>
</dbReference>
<dbReference type="InterPro" id="IPR011055">
    <property type="entry name" value="Dup_hybrid_motif"/>
</dbReference>
<dbReference type="InterPro" id="IPR057309">
    <property type="entry name" value="PcsB_CC"/>
</dbReference>
<feature type="domain" description="Peptidoglycan hydrolase PcsB coiled-coil" evidence="5">
    <location>
        <begin position="94"/>
        <end position="167"/>
    </location>
</feature>
<dbReference type="RefSeq" id="WP_379947291.1">
    <property type="nucleotide sequence ID" value="NZ_JBHMAF010000003.1"/>
</dbReference>
<gene>
    <name evidence="6" type="ORF">ACFFMS_00495</name>
</gene>
<sequence>MRRTKAIRMVLLISMIMGSAALPAYAETATGDGDPFQHIANEHTDAPEQQQLEQLKQQLQQLDQEITNTQAELAATEQQTQETSESIILKKQSIETLEIKTQQRKEILKERLLALQSQPQEQLVTDALVQTNSMTDLLDSIYSLSLIFQSDENMLNEQQLDQKQLEQEKNSLEAKEATLQTYAASIKEKQQELEKNQAEKTAAIAALEQKLNETPTEMTNQEPLLTDSATFIKPAVGAFTSGFGMRGNENHKGVDIASSGAVPIVAAAAGTVIRSYYSNSYGNVVFISHQKDGKTYTTVYAHMRSRSVEQGQVVQQGQQIGVMGNTGASQGQHLHFEIHEGDWNIDKSNAVDPMLFLH</sequence>
<name>A0ABV5W8X8_9BACI</name>
<evidence type="ECO:0000256" key="1">
    <source>
        <dbReference type="ARBA" id="ARBA00022729"/>
    </source>
</evidence>
<accession>A0ABV5W8X8</accession>
<reference evidence="6 7" key="1">
    <citation type="submission" date="2024-09" db="EMBL/GenBank/DDBJ databases">
        <authorList>
            <person name="Sun Q."/>
            <person name="Mori K."/>
        </authorList>
    </citation>
    <scope>NUCLEOTIDE SEQUENCE [LARGE SCALE GENOMIC DNA]</scope>
    <source>
        <strain evidence="6 7">JCM 11201</strain>
    </source>
</reference>
<dbReference type="PANTHER" id="PTHR21666:SF270">
    <property type="entry name" value="MUREIN HYDROLASE ACTIVATOR ENVC"/>
    <property type="match status" value="1"/>
</dbReference>
<proteinExistence type="predicted"/>
<keyword evidence="1 3" id="KW-0732">Signal</keyword>
<evidence type="ECO:0000259" key="5">
    <source>
        <dbReference type="Pfam" id="PF24568"/>
    </source>
</evidence>
<feature type="coiled-coil region" evidence="2">
    <location>
        <begin position="148"/>
        <end position="210"/>
    </location>
</feature>
<evidence type="ECO:0000256" key="3">
    <source>
        <dbReference type="SAM" id="SignalP"/>
    </source>
</evidence>
<feature type="signal peptide" evidence="3">
    <location>
        <begin position="1"/>
        <end position="26"/>
    </location>
</feature>
<dbReference type="CDD" id="cd12797">
    <property type="entry name" value="M23_peptidase"/>
    <property type="match status" value="1"/>
</dbReference>
<evidence type="ECO:0000313" key="7">
    <source>
        <dbReference type="Proteomes" id="UP001589609"/>
    </source>
</evidence>
<evidence type="ECO:0000256" key="2">
    <source>
        <dbReference type="SAM" id="Coils"/>
    </source>
</evidence>
<feature type="coiled-coil region" evidence="2">
    <location>
        <begin position="45"/>
        <end position="79"/>
    </location>
</feature>
<keyword evidence="6" id="KW-0378">Hydrolase</keyword>
<organism evidence="6 7">
    <name type="scientific">Ectobacillus funiculus</name>
    <dbReference type="NCBI Taxonomy" id="137993"/>
    <lineage>
        <taxon>Bacteria</taxon>
        <taxon>Bacillati</taxon>
        <taxon>Bacillota</taxon>
        <taxon>Bacilli</taxon>
        <taxon>Bacillales</taxon>
        <taxon>Bacillaceae</taxon>
        <taxon>Ectobacillus</taxon>
    </lineage>
</organism>
<dbReference type="PANTHER" id="PTHR21666">
    <property type="entry name" value="PEPTIDASE-RELATED"/>
    <property type="match status" value="1"/>
</dbReference>
<dbReference type="EMBL" id="JBHMAF010000003">
    <property type="protein sequence ID" value="MFB9757035.1"/>
    <property type="molecule type" value="Genomic_DNA"/>
</dbReference>
<dbReference type="Proteomes" id="UP001589609">
    <property type="component" value="Unassembled WGS sequence"/>
</dbReference>
<feature type="chain" id="PRO_5047027131" evidence="3">
    <location>
        <begin position="27"/>
        <end position="358"/>
    </location>
</feature>
<feature type="domain" description="M23ase beta-sheet core" evidence="4">
    <location>
        <begin position="250"/>
        <end position="346"/>
    </location>
</feature>
<dbReference type="Pfam" id="PF01551">
    <property type="entry name" value="Peptidase_M23"/>
    <property type="match status" value="1"/>
</dbReference>
<protein>
    <submittedName>
        <fullName evidence="6">Murein hydrolase activator EnvC family protein</fullName>
    </submittedName>
</protein>
<dbReference type="InterPro" id="IPR016047">
    <property type="entry name" value="M23ase_b-sheet_dom"/>
</dbReference>
<comment type="caution">
    <text evidence="6">The sequence shown here is derived from an EMBL/GenBank/DDBJ whole genome shotgun (WGS) entry which is preliminary data.</text>
</comment>
<dbReference type="Gene3D" id="2.70.70.10">
    <property type="entry name" value="Glucose Permease (Domain IIA)"/>
    <property type="match status" value="1"/>
</dbReference>
<dbReference type="GO" id="GO:0016787">
    <property type="term" value="F:hydrolase activity"/>
    <property type="evidence" value="ECO:0007669"/>
    <property type="project" value="UniProtKB-KW"/>
</dbReference>
<keyword evidence="2" id="KW-0175">Coiled coil</keyword>
<evidence type="ECO:0000313" key="6">
    <source>
        <dbReference type="EMBL" id="MFB9757035.1"/>
    </source>
</evidence>
<dbReference type="Pfam" id="PF24568">
    <property type="entry name" value="CC_PcsB"/>
    <property type="match status" value="1"/>
</dbReference>